<dbReference type="RefSeq" id="WP_133871411.1">
    <property type="nucleotide sequence ID" value="NZ_BOMD01000101.1"/>
</dbReference>
<evidence type="ECO:0000256" key="8">
    <source>
        <dbReference type="RuleBase" id="RU004512"/>
    </source>
</evidence>
<dbReference type="PROSITE" id="PS00175">
    <property type="entry name" value="PG_MUTASE"/>
    <property type="match status" value="1"/>
</dbReference>
<dbReference type="EC" id="5.4.2.11" evidence="4 8"/>
<comment type="catalytic activity">
    <reaction evidence="4 8">
        <text>(2R)-2-phosphoglycerate = (2R)-3-phosphoglycerate</text>
        <dbReference type="Rhea" id="RHEA:15901"/>
        <dbReference type="ChEBI" id="CHEBI:58272"/>
        <dbReference type="ChEBI" id="CHEBI:58289"/>
        <dbReference type="EC" id="5.4.2.11"/>
    </reaction>
</comment>
<feature type="active site" description="Tele-phosphohistidine intermediate" evidence="4 5">
    <location>
        <position position="12"/>
    </location>
</feature>
<dbReference type="Proteomes" id="UP000294901">
    <property type="component" value="Unassembled WGS sequence"/>
</dbReference>
<feature type="binding site" evidence="4 6">
    <location>
        <begin position="11"/>
        <end position="18"/>
    </location>
    <ligand>
        <name>substrate</name>
    </ligand>
</feature>
<dbReference type="GO" id="GO:0004619">
    <property type="term" value="F:phosphoglycerate mutase activity"/>
    <property type="evidence" value="ECO:0007669"/>
    <property type="project" value="UniProtKB-UniRule"/>
</dbReference>
<dbReference type="GO" id="GO:0006094">
    <property type="term" value="P:gluconeogenesis"/>
    <property type="evidence" value="ECO:0007669"/>
    <property type="project" value="UniProtKB-UniRule"/>
</dbReference>
<dbReference type="InterPro" id="IPR005952">
    <property type="entry name" value="Phosphogly_mut1"/>
</dbReference>
<dbReference type="InterPro" id="IPR001345">
    <property type="entry name" value="PG/BPGM_mutase_AS"/>
</dbReference>
<dbReference type="GO" id="GO:0006096">
    <property type="term" value="P:glycolytic process"/>
    <property type="evidence" value="ECO:0007669"/>
    <property type="project" value="UniProtKB-UniRule"/>
</dbReference>
<dbReference type="CDD" id="cd07067">
    <property type="entry name" value="HP_PGM_like"/>
    <property type="match status" value="1"/>
</dbReference>
<dbReference type="Gene3D" id="3.40.50.1240">
    <property type="entry name" value="Phosphoglycerate mutase-like"/>
    <property type="match status" value="1"/>
</dbReference>
<proteinExistence type="inferred from homology"/>
<evidence type="ECO:0000256" key="2">
    <source>
        <dbReference type="ARBA" id="ARBA00023152"/>
    </source>
</evidence>
<comment type="function">
    <text evidence="4 8">Catalyzes the interconversion of 2-phosphoglycerate and 3-phosphoglycerate.</text>
</comment>
<evidence type="ECO:0000256" key="4">
    <source>
        <dbReference type="HAMAP-Rule" id="MF_01039"/>
    </source>
</evidence>
<organism evidence="9 10">
    <name type="scientific">Paractinoplanes brasiliensis</name>
    <dbReference type="NCBI Taxonomy" id="52695"/>
    <lineage>
        <taxon>Bacteria</taxon>
        <taxon>Bacillati</taxon>
        <taxon>Actinomycetota</taxon>
        <taxon>Actinomycetes</taxon>
        <taxon>Micromonosporales</taxon>
        <taxon>Micromonosporaceae</taxon>
        <taxon>Paractinoplanes</taxon>
    </lineage>
</organism>
<comment type="similarity">
    <text evidence="1 4">Belongs to the phosphoglycerate mutase family. BPG-dependent PGAM subfamily.</text>
</comment>
<dbReference type="PIRSF" id="PIRSF000709">
    <property type="entry name" value="6PFK_2-Ptase"/>
    <property type="match status" value="1"/>
</dbReference>
<dbReference type="SMART" id="SM00855">
    <property type="entry name" value="PGAM"/>
    <property type="match status" value="1"/>
</dbReference>
<dbReference type="NCBIfam" id="TIGR01258">
    <property type="entry name" value="pgm_1"/>
    <property type="match status" value="1"/>
</dbReference>
<dbReference type="OrthoDB" id="9781415at2"/>
<protein>
    <recommendedName>
        <fullName evidence="4 8">2,3-bisphosphoglycerate-dependent phosphoglycerate mutase</fullName>
        <shortName evidence="4">BPG-dependent PGAM</shortName>
        <shortName evidence="4">PGAM</shortName>
        <shortName evidence="4">Phosphoglyceromutase</shortName>
        <shortName evidence="4">dPGM</shortName>
        <ecNumber evidence="4 8">5.4.2.11</ecNumber>
    </recommendedName>
</protein>
<feature type="binding site" evidence="4 6">
    <location>
        <position position="63"/>
    </location>
    <ligand>
        <name>substrate</name>
    </ligand>
</feature>
<dbReference type="HAMAP" id="MF_01039">
    <property type="entry name" value="PGAM_GpmA"/>
    <property type="match status" value="1"/>
</dbReference>
<gene>
    <name evidence="4" type="primary">gpmA</name>
    <name evidence="9" type="ORF">C8E87_0276</name>
</gene>
<dbReference type="SUPFAM" id="SSF53254">
    <property type="entry name" value="Phosphoglycerate mutase-like"/>
    <property type="match status" value="1"/>
</dbReference>
<feature type="active site" description="Proton donor/acceptor" evidence="4 5">
    <location>
        <position position="90"/>
    </location>
</feature>
<evidence type="ECO:0000256" key="3">
    <source>
        <dbReference type="ARBA" id="ARBA00023235"/>
    </source>
</evidence>
<name>A0A4R6JQ05_9ACTN</name>
<keyword evidence="10" id="KW-1185">Reference proteome</keyword>
<comment type="pathway">
    <text evidence="4 8">Carbohydrate degradation; glycolysis; pyruvate from D-glyceraldehyde 3-phosphate: step 3/5.</text>
</comment>
<feature type="site" description="Transition state stabilizer" evidence="4 7">
    <location>
        <position position="185"/>
    </location>
</feature>
<reference evidence="9 10" key="1">
    <citation type="submission" date="2019-03" db="EMBL/GenBank/DDBJ databases">
        <title>Sequencing the genomes of 1000 actinobacteria strains.</title>
        <authorList>
            <person name="Klenk H.-P."/>
        </authorList>
    </citation>
    <scope>NUCLEOTIDE SEQUENCE [LARGE SCALE GENOMIC DNA]</scope>
    <source>
        <strain evidence="9 10">DSM 43805</strain>
    </source>
</reference>
<feature type="binding site" evidence="4 6">
    <location>
        <begin position="186"/>
        <end position="187"/>
    </location>
    <ligand>
        <name>substrate</name>
    </ligand>
</feature>
<sequence length="248" mass="26872">MARTGALILLRHGQSAGNAADVFTGWSDSPLSELGRSQARGAAETLRRLGVSPTVVHTSLLRRSITTAEIVTDSLGCGWVPVCRTWRLNERHYGALTGRRKRAVAAEVDSSVFRAWRRSFATAPPAMSERHAAAMYADPRYATLGPEARPLTESLADVWVRMRPYWTDVLYPQLAAGGTPLVVGHGNSLRALVMFLEGLSPAEVELLDVPTAAPMRYELDQRGRLVAGAGGRYLDPVTAQEPIRTGPG</sequence>
<evidence type="ECO:0000256" key="1">
    <source>
        <dbReference type="ARBA" id="ARBA00006717"/>
    </source>
</evidence>
<comment type="caution">
    <text evidence="9">The sequence shown here is derived from an EMBL/GenBank/DDBJ whole genome shotgun (WGS) entry which is preliminary data.</text>
</comment>
<dbReference type="InterPro" id="IPR013078">
    <property type="entry name" value="His_Pase_superF_clade-1"/>
</dbReference>
<feature type="binding site" evidence="4 6">
    <location>
        <begin position="90"/>
        <end position="93"/>
    </location>
    <ligand>
        <name>substrate</name>
    </ligand>
</feature>
<dbReference type="InterPro" id="IPR029033">
    <property type="entry name" value="His_PPase_superfam"/>
</dbReference>
<evidence type="ECO:0000313" key="9">
    <source>
        <dbReference type="EMBL" id="TDO36695.1"/>
    </source>
</evidence>
<feature type="binding site" evidence="4 6">
    <location>
        <begin position="117"/>
        <end position="118"/>
    </location>
    <ligand>
        <name>substrate</name>
    </ligand>
</feature>
<dbReference type="AlphaFoldDB" id="A0A4R6JQ05"/>
<feature type="binding site" evidence="4 6">
    <location>
        <begin position="24"/>
        <end position="25"/>
    </location>
    <ligand>
        <name>substrate</name>
    </ligand>
</feature>
<evidence type="ECO:0000313" key="10">
    <source>
        <dbReference type="Proteomes" id="UP000294901"/>
    </source>
</evidence>
<dbReference type="Pfam" id="PF00300">
    <property type="entry name" value="His_Phos_1"/>
    <property type="match status" value="2"/>
</dbReference>
<feature type="binding site" evidence="4 6">
    <location>
        <position position="101"/>
    </location>
    <ligand>
        <name>substrate</name>
    </ligand>
</feature>
<dbReference type="EMBL" id="SNWR01000001">
    <property type="protein sequence ID" value="TDO36695.1"/>
    <property type="molecule type" value="Genomic_DNA"/>
</dbReference>
<dbReference type="PANTHER" id="PTHR11931">
    <property type="entry name" value="PHOSPHOGLYCERATE MUTASE"/>
    <property type="match status" value="1"/>
</dbReference>
<evidence type="ECO:0000256" key="5">
    <source>
        <dbReference type="PIRSR" id="PIRSR613078-1"/>
    </source>
</evidence>
<keyword evidence="3 4" id="KW-0413">Isomerase</keyword>
<evidence type="ECO:0000256" key="6">
    <source>
        <dbReference type="PIRSR" id="PIRSR613078-2"/>
    </source>
</evidence>
<evidence type="ECO:0000256" key="7">
    <source>
        <dbReference type="PIRSR" id="PIRSR613078-3"/>
    </source>
</evidence>
<accession>A0A4R6JQ05</accession>
<dbReference type="UniPathway" id="UPA00109">
    <property type="reaction ID" value="UER00186"/>
</dbReference>
<keyword evidence="2 4" id="KW-0324">Glycolysis</keyword>
<keyword evidence="4" id="KW-0312">Gluconeogenesis</keyword>